<dbReference type="PRINTS" id="PR00080">
    <property type="entry name" value="SDRFAMILY"/>
</dbReference>
<dbReference type="PANTHER" id="PTHR44229:SF8">
    <property type="entry name" value="ALCOHOL DEHYDROGENASE-RELATED"/>
    <property type="match status" value="1"/>
</dbReference>
<evidence type="ECO:0000256" key="1">
    <source>
        <dbReference type="ARBA" id="ARBA00006484"/>
    </source>
</evidence>
<dbReference type="PRINTS" id="PR00081">
    <property type="entry name" value="GDHRDH"/>
</dbReference>
<dbReference type="PANTHER" id="PTHR44229">
    <property type="entry name" value="15-HYDROXYPROSTAGLANDIN DEHYDROGENASE [NAD(+)]"/>
    <property type="match status" value="1"/>
</dbReference>
<comment type="caution">
    <text evidence="4">The sequence shown here is derived from an EMBL/GenBank/DDBJ whole genome shotgun (WGS) entry which is preliminary data.</text>
</comment>
<reference evidence="4" key="1">
    <citation type="journal article" date="2023" name="IScience">
        <title>Live-bearing cockroach genome reveals convergent evolutionary mechanisms linked to viviparity in insects and beyond.</title>
        <authorList>
            <person name="Fouks B."/>
            <person name="Harrison M.C."/>
            <person name="Mikhailova A.A."/>
            <person name="Marchal E."/>
            <person name="English S."/>
            <person name="Carruthers M."/>
            <person name="Jennings E.C."/>
            <person name="Chiamaka E.L."/>
            <person name="Frigard R.A."/>
            <person name="Pippel M."/>
            <person name="Attardo G.M."/>
            <person name="Benoit J.B."/>
            <person name="Bornberg-Bauer E."/>
            <person name="Tobe S.S."/>
        </authorList>
    </citation>
    <scope>NUCLEOTIDE SEQUENCE</scope>
    <source>
        <strain evidence="4">Stay&amp;Tobe</strain>
    </source>
</reference>
<feature type="non-terminal residue" evidence="4">
    <location>
        <position position="1"/>
    </location>
</feature>
<evidence type="ECO:0008006" key="6">
    <source>
        <dbReference type="Google" id="ProtNLM"/>
    </source>
</evidence>
<gene>
    <name evidence="4" type="ORF">L9F63_015485</name>
</gene>
<dbReference type="SUPFAM" id="SSF51735">
    <property type="entry name" value="NAD(P)-binding Rossmann-fold domains"/>
    <property type="match status" value="1"/>
</dbReference>
<comment type="similarity">
    <text evidence="1 3">Belongs to the short-chain dehydrogenases/reductases (SDR) family.</text>
</comment>
<dbReference type="InterPro" id="IPR036291">
    <property type="entry name" value="NAD(P)-bd_dom_sf"/>
</dbReference>
<dbReference type="FunFam" id="3.40.50.720:FF:000149">
    <property type="entry name" value="15-hydroxyprostaglandin dehydrogenase [NAD(+)]"/>
    <property type="match status" value="1"/>
</dbReference>
<evidence type="ECO:0000256" key="2">
    <source>
        <dbReference type="ARBA" id="ARBA00023002"/>
    </source>
</evidence>
<reference evidence="4" key="2">
    <citation type="submission" date="2023-05" db="EMBL/GenBank/DDBJ databases">
        <authorList>
            <person name="Fouks B."/>
        </authorList>
    </citation>
    <scope>NUCLEOTIDE SEQUENCE</scope>
    <source>
        <strain evidence="4">Stay&amp;Tobe</strain>
        <tissue evidence="4">Testes</tissue>
    </source>
</reference>
<organism evidence="4 5">
    <name type="scientific">Diploptera punctata</name>
    <name type="common">Pacific beetle cockroach</name>
    <dbReference type="NCBI Taxonomy" id="6984"/>
    <lineage>
        <taxon>Eukaryota</taxon>
        <taxon>Metazoa</taxon>
        <taxon>Ecdysozoa</taxon>
        <taxon>Arthropoda</taxon>
        <taxon>Hexapoda</taxon>
        <taxon>Insecta</taxon>
        <taxon>Pterygota</taxon>
        <taxon>Neoptera</taxon>
        <taxon>Polyneoptera</taxon>
        <taxon>Dictyoptera</taxon>
        <taxon>Blattodea</taxon>
        <taxon>Blaberoidea</taxon>
        <taxon>Blaberidae</taxon>
        <taxon>Diplopterinae</taxon>
        <taxon>Diploptera</taxon>
    </lineage>
</organism>
<evidence type="ECO:0000313" key="5">
    <source>
        <dbReference type="Proteomes" id="UP001233999"/>
    </source>
</evidence>
<protein>
    <recommendedName>
        <fullName evidence="6">15-hydroxyprostaglandin dehydrogenase [NAD(+)]</fullName>
    </recommendedName>
</protein>
<evidence type="ECO:0000256" key="3">
    <source>
        <dbReference type="RuleBase" id="RU000363"/>
    </source>
</evidence>
<dbReference type="Gene3D" id="3.40.50.720">
    <property type="entry name" value="NAD(P)-binding Rossmann-like Domain"/>
    <property type="match status" value="1"/>
</dbReference>
<dbReference type="Pfam" id="PF00106">
    <property type="entry name" value="adh_short"/>
    <property type="match status" value="1"/>
</dbReference>
<keyword evidence="5" id="KW-1185">Reference proteome</keyword>
<keyword evidence="2" id="KW-0560">Oxidoreductase</keyword>
<evidence type="ECO:0000313" key="4">
    <source>
        <dbReference type="EMBL" id="KAJ9592842.1"/>
    </source>
</evidence>
<dbReference type="AlphaFoldDB" id="A0AAD8EKF9"/>
<dbReference type="GO" id="GO:0016616">
    <property type="term" value="F:oxidoreductase activity, acting on the CH-OH group of donors, NAD or NADP as acceptor"/>
    <property type="evidence" value="ECO:0007669"/>
    <property type="project" value="TreeGrafter"/>
</dbReference>
<dbReference type="Proteomes" id="UP001233999">
    <property type="component" value="Unassembled WGS sequence"/>
</dbReference>
<sequence length="278" mass="30484">NQSYTEFSINFIGKMDALQGVALVTGGVQGIGLGIVKQLLGNGIKGVSICDIKEKEGEAIVQQLQHKHGKDKVIFIKTDVSQEEQMRDAFKNTLQHFGSLDIVVNNAGICDEQQWRRAVAVNLNGSIQGNLLALDFMGKDQGGKGGVVVNVASTTGMGIAPFLPTYSATKHGIIGFTKSLSTEFVWETTGVRVMAVCPGFTETDLATKDGKCCLNTYRKEWLPQLTKVLEQMEQQQKADCVGVAVVRMLREGKTGSIWIAEDEEVYELNIPHYKQMRI</sequence>
<dbReference type="InterPro" id="IPR020904">
    <property type="entry name" value="Sc_DH/Rdtase_CS"/>
</dbReference>
<dbReference type="InterPro" id="IPR002347">
    <property type="entry name" value="SDR_fam"/>
</dbReference>
<accession>A0AAD8EKF9</accession>
<dbReference type="GO" id="GO:0005737">
    <property type="term" value="C:cytoplasm"/>
    <property type="evidence" value="ECO:0007669"/>
    <property type="project" value="TreeGrafter"/>
</dbReference>
<proteinExistence type="inferred from homology"/>
<dbReference type="PROSITE" id="PS00061">
    <property type="entry name" value="ADH_SHORT"/>
    <property type="match status" value="1"/>
</dbReference>
<dbReference type="EMBL" id="JASPKZ010003800">
    <property type="protein sequence ID" value="KAJ9592842.1"/>
    <property type="molecule type" value="Genomic_DNA"/>
</dbReference>
<name>A0AAD8EKF9_DIPPU</name>